<protein>
    <submittedName>
        <fullName evidence="1">Uncharacterized protein</fullName>
    </submittedName>
</protein>
<dbReference type="Proteomes" id="UP001500340">
    <property type="component" value="Unassembled WGS sequence"/>
</dbReference>
<dbReference type="RefSeq" id="WP_343860855.1">
    <property type="nucleotide sequence ID" value="NZ_BAAACX010000009.1"/>
</dbReference>
<accession>A0ABN0YBT0</accession>
<proteinExistence type="predicted"/>
<comment type="caution">
    <text evidence="1">The sequence shown here is derived from an EMBL/GenBank/DDBJ whole genome shotgun (WGS) entry which is preliminary data.</text>
</comment>
<keyword evidence="2" id="KW-1185">Reference proteome</keyword>
<reference evidence="1 2" key="1">
    <citation type="journal article" date="2019" name="Int. J. Syst. Evol. Microbiol.">
        <title>The Global Catalogue of Microorganisms (GCM) 10K type strain sequencing project: providing services to taxonomists for standard genome sequencing and annotation.</title>
        <authorList>
            <consortium name="The Broad Institute Genomics Platform"/>
            <consortium name="The Broad Institute Genome Sequencing Center for Infectious Disease"/>
            <person name="Wu L."/>
            <person name="Ma J."/>
        </authorList>
    </citation>
    <scope>NUCLEOTIDE SEQUENCE [LARGE SCALE GENOMIC DNA]</scope>
    <source>
        <strain evidence="1 2">JCM 12774</strain>
    </source>
</reference>
<evidence type="ECO:0000313" key="1">
    <source>
        <dbReference type="EMBL" id="GAA0390348.1"/>
    </source>
</evidence>
<dbReference type="EMBL" id="BAAACX010000009">
    <property type="protein sequence ID" value="GAA0390348.1"/>
    <property type="molecule type" value="Genomic_DNA"/>
</dbReference>
<sequence length="164" mass="19475">MAMAWEQGELFPKASEQEIQRTKFLLGKYTSMISLMKDFEGYEQELRQVAIDGEVSRRIDQEDLHADKTANATIMIEKQRWVYQQYSFYTKQLFRAWGLIQDPDEQRAVEYRYIQGYSYKETLLFFRRSLSDSTIRRKIDDGTKSMANSLKLMGFFEHDNASFN</sequence>
<organism evidence="1 2">
    <name type="scientific">Paenibacillus motobuensis</name>
    <dbReference type="NCBI Taxonomy" id="295324"/>
    <lineage>
        <taxon>Bacteria</taxon>
        <taxon>Bacillati</taxon>
        <taxon>Bacillota</taxon>
        <taxon>Bacilli</taxon>
        <taxon>Bacillales</taxon>
        <taxon>Paenibacillaceae</taxon>
        <taxon>Paenibacillus</taxon>
    </lineage>
</organism>
<gene>
    <name evidence="1" type="ORF">GCM10008933_21570</name>
</gene>
<name>A0ABN0YBT0_9BACL</name>
<evidence type="ECO:0000313" key="2">
    <source>
        <dbReference type="Proteomes" id="UP001500340"/>
    </source>
</evidence>